<dbReference type="RefSeq" id="WP_248815735.1">
    <property type="nucleotide sequence ID" value="NZ_JALKFT010000011.1"/>
</dbReference>
<evidence type="ECO:0008006" key="4">
    <source>
        <dbReference type="Google" id="ProtNLM"/>
    </source>
</evidence>
<proteinExistence type="predicted"/>
<accession>A0ABT0K064</accession>
<keyword evidence="3" id="KW-1185">Reference proteome</keyword>
<protein>
    <recommendedName>
        <fullName evidence="4">Molecular chaperone DnaJ</fullName>
    </recommendedName>
</protein>
<feature type="region of interest" description="Disordered" evidence="1">
    <location>
        <begin position="1"/>
        <end position="69"/>
    </location>
</feature>
<evidence type="ECO:0000256" key="1">
    <source>
        <dbReference type="SAM" id="MobiDB-lite"/>
    </source>
</evidence>
<gene>
    <name evidence="2" type="ORF">MXD59_12965</name>
</gene>
<sequence length="95" mass="9952">MVWNRRGNTDGGASSGRGGTKRGGSPPVVRDDGDRHRRKAGGDTGDRPVEFGDCSTCNGKGEIESGRQEVDEDGRFLGNAVVRCLVCDGTGRVGT</sequence>
<name>A0ABT0K064_9ACTN</name>
<dbReference type="EMBL" id="JALKFT010000011">
    <property type="protein sequence ID" value="MCK9876678.1"/>
    <property type="molecule type" value="Genomic_DNA"/>
</dbReference>
<organism evidence="2 3">
    <name type="scientific">Frankia umida</name>
    <dbReference type="NCBI Taxonomy" id="573489"/>
    <lineage>
        <taxon>Bacteria</taxon>
        <taxon>Bacillati</taxon>
        <taxon>Actinomycetota</taxon>
        <taxon>Actinomycetes</taxon>
        <taxon>Frankiales</taxon>
        <taxon>Frankiaceae</taxon>
        <taxon>Frankia</taxon>
    </lineage>
</organism>
<feature type="compositionally biased region" description="Basic and acidic residues" evidence="1">
    <location>
        <begin position="29"/>
        <end position="50"/>
    </location>
</feature>
<feature type="compositionally biased region" description="Gly residues" evidence="1">
    <location>
        <begin position="9"/>
        <end position="22"/>
    </location>
</feature>
<evidence type="ECO:0000313" key="3">
    <source>
        <dbReference type="Proteomes" id="UP001201873"/>
    </source>
</evidence>
<evidence type="ECO:0000313" key="2">
    <source>
        <dbReference type="EMBL" id="MCK9876678.1"/>
    </source>
</evidence>
<comment type="caution">
    <text evidence="2">The sequence shown here is derived from an EMBL/GenBank/DDBJ whole genome shotgun (WGS) entry which is preliminary data.</text>
</comment>
<reference evidence="2 3" key="1">
    <citation type="submission" date="2022-04" db="EMBL/GenBank/DDBJ databases">
        <title>Genome diversity in the genus Frankia.</title>
        <authorList>
            <person name="Carlos-Shanley C."/>
            <person name="Hahn D."/>
        </authorList>
    </citation>
    <scope>NUCLEOTIDE SEQUENCE [LARGE SCALE GENOMIC DNA]</scope>
    <source>
        <strain evidence="2 3">Ag45/Mut15</strain>
    </source>
</reference>
<dbReference type="Proteomes" id="UP001201873">
    <property type="component" value="Unassembled WGS sequence"/>
</dbReference>